<dbReference type="EMBL" id="JACJTU010000037">
    <property type="protein sequence ID" value="MBD2737801.1"/>
    <property type="molecule type" value="Genomic_DNA"/>
</dbReference>
<keyword evidence="3" id="KW-1185">Reference proteome</keyword>
<dbReference type="Proteomes" id="UP000637383">
    <property type="component" value="Unassembled WGS sequence"/>
</dbReference>
<evidence type="ECO:0000259" key="1">
    <source>
        <dbReference type="Pfam" id="PF06967"/>
    </source>
</evidence>
<name>A0ABR8KG30_9NOSO</name>
<feature type="domain" description="Mo-dependent nitrogenase C-terminal" evidence="1">
    <location>
        <begin position="8"/>
        <end position="81"/>
    </location>
</feature>
<evidence type="ECO:0000313" key="3">
    <source>
        <dbReference type="Proteomes" id="UP000637383"/>
    </source>
</evidence>
<organism evidence="2 3">
    <name type="scientific">Nostoc paludosum FACHB-159</name>
    <dbReference type="NCBI Taxonomy" id="2692908"/>
    <lineage>
        <taxon>Bacteria</taxon>
        <taxon>Bacillati</taxon>
        <taxon>Cyanobacteriota</taxon>
        <taxon>Cyanophyceae</taxon>
        <taxon>Nostocales</taxon>
        <taxon>Nostocaceae</taxon>
        <taxon>Nostoc</taxon>
    </lineage>
</organism>
<proteinExistence type="predicted"/>
<dbReference type="Pfam" id="PF06967">
    <property type="entry name" value="Mo-nitro_C"/>
    <property type="match status" value="1"/>
</dbReference>
<dbReference type="RefSeq" id="WP_190958373.1">
    <property type="nucleotide sequence ID" value="NZ_JACJTU010000037.1"/>
</dbReference>
<sequence>MNLHQLDLLNPIRNKLDSIIICNSQQAELLCKLIPASCPFARDIKIFNRAIVHIPPLCKINPLYEQLMGLRFRAQCYLAELNSKYLIN</sequence>
<accession>A0ABR8KG30</accession>
<gene>
    <name evidence="2" type="ORF">H6H03_28590</name>
</gene>
<reference evidence="2 3" key="1">
    <citation type="journal article" date="2020" name="ISME J.">
        <title>Comparative genomics reveals insights into cyanobacterial evolution and habitat adaptation.</title>
        <authorList>
            <person name="Chen M.Y."/>
            <person name="Teng W.K."/>
            <person name="Zhao L."/>
            <person name="Hu C.X."/>
            <person name="Zhou Y.K."/>
            <person name="Han B.P."/>
            <person name="Song L.R."/>
            <person name="Shu W.S."/>
        </authorList>
    </citation>
    <scope>NUCLEOTIDE SEQUENCE [LARGE SCALE GENOMIC DNA]</scope>
    <source>
        <strain evidence="2 3">FACHB-159</strain>
    </source>
</reference>
<protein>
    <submittedName>
        <fullName evidence="2">Mo-dependent nitrogenase C-terminal domain-containing protein</fullName>
    </submittedName>
</protein>
<evidence type="ECO:0000313" key="2">
    <source>
        <dbReference type="EMBL" id="MBD2737801.1"/>
    </source>
</evidence>
<comment type="caution">
    <text evidence="2">The sequence shown here is derived from an EMBL/GenBank/DDBJ whole genome shotgun (WGS) entry which is preliminary data.</text>
</comment>
<dbReference type="InterPro" id="IPR009717">
    <property type="entry name" value="Mo-dep_Nase_C"/>
</dbReference>